<gene>
    <name evidence="1" type="ORF">DB30_06012</name>
</gene>
<dbReference type="Proteomes" id="UP000031599">
    <property type="component" value="Unassembled WGS sequence"/>
</dbReference>
<name>A0A0C1ZBK7_9BACT</name>
<proteinExistence type="predicted"/>
<dbReference type="EMBL" id="JMCC02000060">
    <property type="protein sequence ID" value="KIG15104.1"/>
    <property type="molecule type" value="Genomic_DNA"/>
</dbReference>
<dbReference type="AlphaFoldDB" id="A0A0C1ZBK7"/>
<dbReference type="SUPFAM" id="SSF50969">
    <property type="entry name" value="YVTN repeat-like/Quinoprotein amine dehydrogenase"/>
    <property type="match status" value="1"/>
</dbReference>
<evidence type="ECO:0000313" key="2">
    <source>
        <dbReference type="Proteomes" id="UP000031599"/>
    </source>
</evidence>
<accession>A0A0C1ZBK7</accession>
<comment type="caution">
    <text evidence="1">The sequence shown here is derived from an EMBL/GenBank/DDBJ whole genome shotgun (WGS) entry which is preliminary data.</text>
</comment>
<dbReference type="InterPro" id="IPR011044">
    <property type="entry name" value="Quino_amine_DH_bsu"/>
</dbReference>
<sequence>MGSHAIRGSWLGLGLALLSAIGLGALGCGAEPVVARAVWIDGLGADGTRSIHVYDRGHRYAFDVLGATDPHERMQLGPRGRGVMVRAGARAGTWFDLDDGRRLPLLLPPSTPDGDGPVHFAARGDALWWLEPSDASLSVVPLAPGVPLQRREDGSMLPVSAVGAAWAVGSLDAPRLLVKQADGSASYFRYGDADNPIDQLELEASTHALWLPNQPAESRRCQTATDCFTSIGLEPSGELAIIAGTHSGGWSIFDRRAPHQAGPLELPDPLASAASSGNLRLLHVIDRAVSVWLGAGQLYRWDRAAGIVESTPVFAKPPLIWSPVDRGRALVLLAVTGSMYRVDAQATTVLNLETTDCPEPQGAEPVVSPRGDWASWSCNEASGEAGGAAGGEAQANTSAVVRVSADGLERYIGVPMSPLALDDSGDLLLYSVESVATDEVDGVVASGRPRSLFVLSREGVLSRIDELEPAPAPVVRGAGDIATYIQAAALE</sequence>
<evidence type="ECO:0000313" key="1">
    <source>
        <dbReference type="EMBL" id="KIG15104.1"/>
    </source>
</evidence>
<reference evidence="1 2" key="1">
    <citation type="submission" date="2014-12" db="EMBL/GenBank/DDBJ databases">
        <title>Genome assembly of Enhygromyxa salina DSM 15201.</title>
        <authorList>
            <person name="Sharma G."/>
            <person name="Subramanian S."/>
        </authorList>
    </citation>
    <scope>NUCLEOTIDE SEQUENCE [LARGE SCALE GENOMIC DNA]</scope>
    <source>
        <strain evidence="1 2">DSM 15201</strain>
    </source>
</reference>
<dbReference type="RefSeq" id="WP_146660104.1">
    <property type="nucleotide sequence ID" value="NZ_JMCC02000060.1"/>
</dbReference>
<protein>
    <submittedName>
        <fullName evidence="1">Uncharacterized protein</fullName>
    </submittedName>
</protein>
<dbReference type="PROSITE" id="PS51257">
    <property type="entry name" value="PROKAR_LIPOPROTEIN"/>
    <property type="match status" value="1"/>
</dbReference>
<organism evidence="1 2">
    <name type="scientific">Enhygromyxa salina</name>
    <dbReference type="NCBI Taxonomy" id="215803"/>
    <lineage>
        <taxon>Bacteria</taxon>
        <taxon>Pseudomonadati</taxon>
        <taxon>Myxococcota</taxon>
        <taxon>Polyangia</taxon>
        <taxon>Nannocystales</taxon>
        <taxon>Nannocystaceae</taxon>
        <taxon>Enhygromyxa</taxon>
    </lineage>
</organism>